<dbReference type="RefSeq" id="WP_090665108.1">
    <property type="nucleotide sequence ID" value="NZ_FMZX01000033.1"/>
</dbReference>
<reference evidence="3 4" key="1">
    <citation type="submission" date="2016-10" db="EMBL/GenBank/DDBJ databases">
        <authorList>
            <person name="de Groot N.N."/>
        </authorList>
    </citation>
    <scope>NUCLEOTIDE SEQUENCE [LARGE SCALE GENOMIC DNA]</scope>
    <source>
        <strain evidence="3 4">CPCC 100156</strain>
    </source>
</reference>
<dbReference type="EMBL" id="FMZX01000033">
    <property type="protein sequence ID" value="SDE39855.1"/>
    <property type="molecule type" value="Genomic_DNA"/>
</dbReference>
<comment type="similarity">
    <text evidence="1">Belongs to the UPF0065 (bug) family.</text>
</comment>
<dbReference type="PIRSF" id="PIRSF017082">
    <property type="entry name" value="YflP"/>
    <property type="match status" value="1"/>
</dbReference>
<dbReference type="SUPFAM" id="SSF53850">
    <property type="entry name" value="Periplasmic binding protein-like II"/>
    <property type="match status" value="1"/>
</dbReference>
<protein>
    <submittedName>
        <fullName evidence="3">Tripartite-type tricarboxylate transporter, receptor component TctC</fullName>
    </submittedName>
</protein>
<sequence length="328" mass="35228">MYDHVIARRRVLLAGAAAGVALAAPALAQPAWPNRPIRMMVGFAPGGPTDVLSRMLAPGMAEILGVPVVVDNRPGANGNLAMDFVARSTDSHTLTLVNVGQVAINPHTYTTMPVDPLKDLVPVATAITGDLLLVAHPKLGVTTLTELIALLKANPGKFSYASTGSGGITHVVMELFKNATGIEIEAVHYRGAGPASQDMLAGTTHLIIDALPMYEQTVRDGRLKGIAVLSAQRSSILPDVPTMVESGFGDFVYPNWFGLLVPRGTPPAVIERLADANRRAQQSPQLRERLQDIGWVAAADTPEHFTSRIMHDYRVYREIVRAKNIRAD</sequence>
<accession>A0A1G7CN39</accession>
<dbReference type="PANTHER" id="PTHR42928:SF5">
    <property type="entry name" value="BLR1237 PROTEIN"/>
    <property type="match status" value="1"/>
</dbReference>
<dbReference type="Gene3D" id="3.40.190.150">
    <property type="entry name" value="Bordetella uptake gene, domain 1"/>
    <property type="match status" value="1"/>
</dbReference>
<dbReference type="PANTHER" id="PTHR42928">
    <property type="entry name" value="TRICARBOXYLATE-BINDING PROTEIN"/>
    <property type="match status" value="1"/>
</dbReference>
<keyword evidence="2" id="KW-0732">Signal</keyword>
<keyword evidence="3" id="KW-0675">Receptor</keyword>
<dbReference type="AlphaFoldDB" id="A0A1G7CN39"/>
<dbReference type="Proteomes" id="UP000198925">
    <property type="component" value="Unassembled WGS sequence"/>
</dbReference>
<dbReference type="CDD" id="cd07012">
    <property type="entry name" value="PBP2_Bug_TTT"/>
    <property type="match status" value="1"/>
</dbReference>
<dbReference type="InterPro" id="IPR042100">
    <property type="entry name" value="Bug_dom1"/>
</dbReference>
<dbReference type="PROSITE" id="PS51318">
    <property type="entry name" value="TAT"/>
    <property type="match status" value="1"/>
</dbReference>
<name>A0A1G7CN39_9PROT</name>
<evidence type="ECO:0000256" key="2">
    <source>
        <dbReference type="SAM" id="SignalP"/>
    </source>
</evidence>
<evidence type="ECO:0000256" key="1">
    <source>
        <dbReference type="ARBA" id="ARBA00006987"/>
    </source>
</evidence>
<dbReference type="Gene3D" id="3.40.190.10">
    <property type="entry name" value="Periplasmic binding protein-like II"/>
    <property type="match status" value="1"/>
</dbReference>
<evidence type="ECO:0000313" key="3">
    <source>
        <dbReference type="EMBL" id="SDE39855.1"/>
    </source>
</evidence>
<organism evidence="3 4">
    <name type="scientific">Belnapia rosea</name>
    <dbReference type="NCBI Taxonomy" id="938405"/>
    <lineage>
        <taxon>Bacteria</taxon>
        <taxon>Pseudomonadati</taxon>
        <taxon>Pseudomonadota</taxon>
        <taxon>Alphaproteobacteria</taxon>
        <taxon>Acetobacterales</taxon>
        <taxon>Roseomonadaceae</taxon>
        <taxon>Belnapia</taxon>
    </lineage>
</organism>
<feature type="signal peptide" evidence="2">
    <location>
        <begin position="1"/>
        <end position="28"/>
    </location>
</feature>
<keyword evidence="4" id="KW-1185">Reference proteome</keyword>
<proteinExistence type="inferred from homology"/>
<evidence type="ECO:0000313" key="4">
    <source>
        <dbReference type="Proteomes" id="UP000198925"/>
    </source>
</evidence>
<gene>
    <name evidence="3" type="ORF">SAMN04487779_103311</name>
</gene>
<dbReference type="Pfam" id="PF03401">
    <property type="entry name" value="TctC"/>
    <property type="match status" value="1"/>
</dbReference>
<feature type="chain" id="PRO_5011466350" evidence="2">
    <location>
        <begin position="29"/>
        <end position="328"/>
    </location>
</feature>
<dbReference type="InterPro" id="IPR006311">
    <property type="entry name" value="TAT_signal"/>
</dbReference>
<dbReference type="InterPro" id="IPR005064">
    <property type="entry name" value="BUG"/>
</dbReference>